<keyword evidence="4 11" id="KW-0812">Transmembrane</keyword>
<keyword evidence="5 11" id="KW-0547">Nucleotide-binding</keyword>
<keyword evidence="7 11" id="KW-0630">Potassium</keyword>
<evidence type="ECO:0000256" key="11">
    <source>
        <dbReference type="HAMAP-Rule" id="MF_00276"/>
    </source>
</evidence>
<keyword evidence="10 11" id="KW-0472">Membrane</keyword>
<dbReference type="RefSeq" id="WP_150417977.1">
    <property type="nucleotide sequence ID" value="NZ_VYRZ01000001.1"/>
</dbReference>
<accession>A0A5J5IX04</accession>
<dbReference type="HAMAP" id="MF_00276">
    <property type="entry name" value="KdpC"/>
    <property type="match status" value="1"/>
</dbReference>
<evidence type="ECO:0000256" key="6">
    <source>
        <dbReference type="ARBA" id="ARBA00022840"/>
    </source>
</evidence>
<feature type="transmembrane region" description="Helical" evidence="11">
    <location>
        <begin position="20"/>
        <end position="40"/>
    </location>
</feature>
<organism evidence="12 13">
    <name type="scientific">Microbacterium radiodurans</name>
    <dbReference type="NCBI Taxonomy" id="661398"/>
    <lineage>
        <taxon>Bacteria</taxon>
        <taxon>Bacillati</taxon>
        <taxon>Actinomycetota</taxon>
        <taxon>Actinomycetes</taxon>
        <taxon>Micrococcales</taxon>
        <taxon>Microbacteriaceae</taxon>
        <taxon>Microbacterium</taxon>
    </lineage>
</organism>
<dbReference type="Proteomes" id="UP000327039">
    <property type="component" value="Unassembled WGS sequence"/>
</dbReference>
<gene>
    <name evidence="11 12" type="primary">kdpC</name>
    <name evidence="12" type="ORF">F6B42_02345</name>
</gene>
<dbReference type="InterPro" id="IPR003820">
    <property type="entry name" value="KdpC"/>
</dbReference>
<keyword evidence="8 11" id="KW-1133">Transmembrane helix</keyword>
<proteinExistence type="inferred from homology"/>
<evidence type="ECO:0000313" key="12">
    <source>
        <dbReference type="EMBL" id="KAA9089345.1"/>
    </source>
</evidence>
<comment type="subcellular location">
    <subcellularLocation>
        <location evidence="11">Cell membrane</location>
        <topology evidence="11">Single-pass membrane protein</topology>
    </subcellularLocation>
</comment>
<dbReference type="NCBIfam" id="NF001454">
    <property type="entry name" value="PRK00315.1"/>
    <property type="match status" value="1"/>
</dbReference>
<dbReference type="OrthoDB" id="9788285at2"/>
<evidence type="ECO:0000313" key="13">
    <source>
        <dbReference type="Proteomes" id="UP000327039"/>
    </source>
</evidence>
<evidence type="ECO:0000256" key="3">
    <source>
        <dbReference type="ARBA" id="ARBA00022538"/>
    </source>
</evidence>
<dbReference type="GO" id="GO:0005886">
    <property type="term" value="C:plasma membrane"/>
    <property type="evidence" value="ECO:0007669"/>
    <property type="project" value="UniProtKB-SubCell"/>
</dbReference>
<keyword evidence="3 11" id="KW-0633">Potassium transport</keyword>
<dbReference type="GO" id="GO:0008556">
    <property type="term" value="F:P-type potassium transmembrane transporter activity"/>
    <property type="evidence" value="ECO:0007669"/>
    <property type="project" value="InterPro"/>
</dbReference>
<evidence type="ECO:0000256" key="7">
    <source>
        <dbReference type="ARBA" id="ARBA00022958"/>
    </source>
</evidence>
<evidence type="ECO:0000256" key="2">
    <source>
        <dbReference type="ARBA" id="ARBA00022475"/>
    </source>
</evidence>
<evidence type="ECO:0000256" key="9">
    <source>
        <dbReference type="ARBA" id="ARBA00023065"/>
    </source>
</evidence>
<evidence type="ECO:0000256" key="5">
    <source>
        <dbReference type="ARBA" id="ARBA00022741"/>
    </source>
</evidence>
<keyword evidence="13" id="KW-1185">Reference proteome</keyword>
<keyword evidence="9 11" id="KW-0406">Ion transport</keyword>
<name>A0A5J5IX04_9MICO</name>
<comment type="function">
    <text evidence="11">Part of the high-affinity ATP-driven potassium transport (or Kdp) system, which catalyzes the hydrolysis of ATP coupled with the electrogenic transport of potassium into the cytoplasm. This subunit acts as a catalytic chaperone that increases the ATP-binding affinity of the ATP-hydrolyzing subunit KdpB by the formation of a transient KdpB/KdpC/ATP ternary complex.</text>
</comment>
<comment type="subunit">
    <text evidence="11">The system is composed of three essential subunits: KdpA, KdpB and KdpC.</text>
</comment>
<comment type="similarity">
    <text evidence="11">Belongs to the KdpC family.</text>
</comment>
<evidence type="ECO:0000256" key="1">
    <source>
        <dbReference type="ARBA" id="ARBA00022448"/>
    </source>
</evidence>
<keyword evidence="6 11" id="KW-0067">ATP-binding</keyword>
<sequence length="210" mass="21131">MSLSRSTLRTTGVAVRAMAVATLVLGIGYTALVSMVGLVLPAPATGSLLRDADGQVVGSSLIGQAFTDAAGRPLAQYFQSRPSAAGDGYDAGASSGSNLGPNSDDLVAAIEERRAAVADREGVDVAEVPADAVTASGSGLDPHISPAYAELQVARVAAERGLAPAEVRDLVAAHTAGRDLGFLGEPRVNVVELNAALDAVQDAALDGLAR</sequence>
<protein>
    <recommendedName>
        <fullName evidence="11">Potassium-transporting ATPase KdpC subunit</fullName>
    </recommendedName>
    <alternativeName>
        <fullName evidence="11">ATP phosphohydrolase [potassium-transporting] C chain</fullName>
    </alternativeName>
    <alternativeName>
        <fullName evidence="11">Potassium-binding and translocating subunit C</fullName>
    </alternativeName>
    <alternativeName>
        <fullName evidence="11">Potassium-translocating ATPase C chain</fullName>
    </alternativeName>
</protein>
<dbReference type="AlphaFoldDB" id="A0A5J5IX04"/>
<dbReference type="PIRSF" id="PIRSF001296">
    <property type="entry name" value="K_ATPase_KdpC"/>
    <property type="match status" value="1"/>
</dbReference>
<dbReference type="PANTHER" id="PTHR30042:SF2">
    <property type="entry name" value="POTASSIUM-TRANSPORTING ATPASE KDPC SUBUNIT"/>
    <property type="match status" value="1"/>
</dbReference>
<dbReference type="Pfam" id="PF02669">
    <property type="entry name" value="KdpC"/>
    <property type="match status" value="1"/>
</dbReference>
<keyword evidence="2 11" id="KW-1003">Cell membrane</keyword>
<dbReference type="NCBIfam" id="TIGR00681">
    <property type="entry name" value="kdpC"/>
    <property type="match status" value="1"/>
</dbReference>
<evidence type="ECO:0000256" key="8">
    <source>
        <dbReference type="ARBA" id="ARBA00022989"/>
    </source>
</evidence>
<reference evidence="13" key="1">
    <citation type="submission" date="2019-09" db="EMBL/GenBank/DDBJ databases">
        <title>Mumia zhuanghuii sp. nov. isolated from the intestinal contents of plateau pika (Ochotona curzoniae) in the Qinghai-Tibet plateau of China.</title>
        <authorList>
            <person name="Tian Z."/>
        </authorList>
    </citation>
    <scope>NUCLEOTIDE SEQUENCE [LARGE SCALE GENOMIC DNA]</scope>
    <source>
        <strain evidence="13">DSM 25564</strain>
    </source>
</reference>
<comment type="caution">
    <text evidence="12">The sequence shown here is derived from an EMBL/GenBank/DDBJ whole genome shotgun (WGS) entry which is preliminary data.</text>
</comment>
<dbReference type="EMBL" id="VYRZ01000001">
    <property type="protein sequence ID" value="KAA9089345.1"/>
    <property type="molecule type" value="Genomic_DNA"/>
</dbReference>
<dbReference type="GO" id="GO:0005524">
    <property type="term" value="F:ATP binding"/>
    <property type="evidence" value="ECO:0007669"/>
    <property type="project" value="UniProtKB-UniRule"/>
</dbReference>
<dbReference type="PANTHER" id="PTHR30042">
    <property type="entry name" value="POTASSIUM-TRANSPORTING ATPASE C CHAIN"/>
    <property type="match status" value="1"/>
</dbReference>
<evidence type="ECO:0000256" key="10">
    <source>
        <dbReference type="ARBA" id="ARBA00023136"/>
    </source>
</evidence>
<keyword evidence="1 11" id="KW-0813">Transport</keyword>
<evidence type="ECO:0000256" key="4">
    <source>
        <dbReference type="ARBA" id="ARBA00022692"/>
    </source>
</evidence>